<sequence>ENICIQKSQEGFGVKDIEIFNDSLLGKWRWCLFHQKDSLWGKIMDSKYSDWENNIGKSGKTCEGCVPDKMNHSGLIE</sequence>
<name>A0A151QUI5_CAJCA</name>
<evidence type="ECO:0000313" key="2">
    <source>
        <dbReference type="Proteomes" id="UP000075243"/>
    </source>
</evidence>
<dbReference type="AlphaFoldDB" id="A0A151QUI5"/>
<organism evidence="1 2">
    <name type="scientific">Cajanus cajan</name>
    <name type="common">Pigeon pea</name>
    <name type="synonym">Cajanus indicus</name>
    <dbReference type="NCBI Taxonomy" id="3821"/>
    <lineage>
        <taxon>Eukaryota</taxon>
        <taxon>Viridiplantae</taxon>
        <taxon>Streptophyta</taxon>
        <taxon>Embryophyta</taxon>
        <taxon>Tracheophyta</taxon>
        <taxon>Spermatophyta</taxon>
        <taxon>Magnoliopsida</taxon>
        <taxon>eudicotyledons</taxon>
        <taxon>Gunneridae</taxon>
        <taxon>Pentapetalae</taxon>
        <taxon>rosids</taxon>
        <taxon>fabids</taxon>
        <taxon>Fabales</taxon>
        <taxon>Fabaceae</taxon>
        <taxon>Papilionoideae</taxon>
        <taxon>50 kb inversion clade</taxon>
        <taxon>NPAAA clade</taxon>
        <taxon>indigoferoid/millettioid clade</taxon>
        <taxon>Phaseoleae</taxon>
        <taxon>Cajanus</taxon>
    </lineage>
</organism>
<gene>
    <name evidence="1" type="ORF">KK1_045151</name>
</gene>
<dbReference type="Proteomes" id="UP000075243">
    <property type="component" value="Unassembled WGS sequence"/>
</dbReference>
<accession>A0A151QUI5</accession>
<protein>
    <submittedName>
        <fullName evidence="1">Uncharacterized protein</fullName>
    </submittedName>
</protein>
<dbReference type="Gramene" id="C.cajan_42598.t">
    <property type="protein sequence ID" value="C.cajan_42598.t.cds1"/>
    <property type="gene ID" value="C.cajan_42598"/>
</dbReference>
<evidence type="ECO:0000313" key="1">
    <source>
        <dbReference type="EMBL" id="KYP33943.1"/>
    </source>
</evidence>
<dbReference type="EMBL" id="KQ484725">
    <property type="protein sequence ID" value="KYP33943.1"/>
    <property type="molecule type" value="Genomic_DNA"/>
</dbReference>
<feature type="non-terminal residue" evidence="1">
    <location>
        <position position="1"/>
    </location>
</feature>
<reference evidence="1" key="1">
    <citation type="journal article" date="2012" name="Nat. Biotechnol.">
        <title>Draft genome sequence of pigeonpea (Cajanus cajan), an orphan legume crop of resource-poor farmers.</title>
        <authorList>
            <person name="Varshney R.K."/>
            <person name="Chen W."/>
            <person name="Li Y."/>
            <person name="Bharti A.K."/>
            <person name="Saxena R.K."/>
            <person name="Schlueter J.A."/>
            <person name="Donoghue M.T."/>
            <person name="Azam S."/>
            <person name="Fan G."/>
            <person name="Whaley A.M."/>
            <person name="Farmer A.D."/>
            <person name="Sheridan J."/>
            <person name="Iwata A."/>
            <person name="Tuteja R."/>
            <person name="Penmetsa R.V."/>
            <person name="Wu W."/>
            <person name="Upadhyaya H.D."/>
            <person name="Yang S.P."/>
            <person name="Shah T."/>
            <person name="Saxena K.B."/>
            <person name="Michael T."/>
            <person name="McCombie W.R."/>
            <person name="Yang B."/>
            <person name="Zhang G."/>
            <person name="Yang H."/>
            <person name="Wang J."/>
            <person name="Spillane C."/>
            <person name="Cook D.R."/>
            <person name="May G.D."/>
            <person name="Xu X."/>
            <person name="Jackson S.A."/>
        </authorList>
    </citation>
    <scope>NUCLEOTIDE SEQUENCE [LARGE SCALE GENOMIC DNA]</scope>
</reference>
<keyword evidence="2" id="KW-1185">Reference proteome</keyword>
<proteinExistence type="predicted"/>